<reference evidence="2 3" key="1">
    <citation type="submission" date="2014-02" db="EMBL/GenBank/DDBJ databases">
        <title>The genome sequence of Colletotrichum salicis CBS 607.94.</title>
        <authorList>
            <person name="Baroncelli R."/>
            <person name="Thon M.R."/>
        </authorList>
    </citation>
    <scope>NUCLEOTIDE SEQUENCE [LARGE SCALE GENOMIC DNA]</scope>
    <source>
        <strain evidence="2 3">CBS 607.94</strain>
    </source>
</reference>
<comment type="caution">
    <text evidence="2">The sequence shown here is derived from an EMBL/GenBank/DDBJ whole genome shotgun (WGS) entry which is preliminary data.</text>
</comment>
<name>A0A135UGU4_9PEZI</name>
<accession>A0A135UGU4</accession>
<proteinExistence type="inferred from homology"/>
<dbReference type="Proteomes" id="UP000070121">
    <property type="component" value="Unassembled WGS sequence"/>
</dbReference>
<dbReference type="PANTHER" id="PTHR34598">
    <property type="entry name" value="BLL6449 PROTEIN"/>
    <property type="match status" value="1"/>
</dbReference>
<evidence type="ECO:0000313" key="2">
    <source>
        <dbReference type="EMBL" id="KXH59619.1"/>
    </source>
</evidence>
<dbReference type="InterPro" id="IPR044053">
    <property type="entry name" value="AsaB-like"/>
</dbReference>
<keyword evidence="3" id="KW-1185">Reference proteome</keyword>
<comment type="similarity">
    <text evidence="1">Belongs to the asaB hydroxylase/desaturase family.</text>
</comment>
<dbReference type="EMBL" id="JFFI01001482">
    <property type="protein sequence ID" value="KXH59619.1"/>
    <property type="molecule type" value="Genomic_DNA"/>
</dbReference>
<dbReference type="GO" id="GO:0016491">
    <property type="term" value="F:oxidoreductase activity"/>
    <property type="evidence" value="ECO:0007669"/>
    <property type="project" value="InterPro"/>
</dbReference>
<gene>
    <name evidence="2" type="ORF">CSAL01_04170</name>
</gene>
<protein>
    <submittedName>
        <fullName evidence="2">GA4 desaturase</fullName>
    </submittedName>
</protein>
<sequence>MERQQVVGSFSYYDSPETPALDDLTIIEGTSPDNRTYLVHVTDLRSLSAPLSSYTHEKHGFQIIHQPLTISPSPALVHDKKYMTHNYYPAMTELLKKKLGVRCAVVRKHSIRDIASWSTIGMNPEVGFSIESLAPFNIAHADHTPAGARAHFRSIKESDWFTENDTVEAVSQADRDEFLRLRRDIIEAEDRAIKESGIGPEIQREQGLPPTGGHWTWNGANYKGPRYAFFSVWRPFETVRRDPLAVMDISLPVSKEIDFAPLTRTYRKRPGCVPFYYSQNAMLRPLDARKKGHGVQDGDQNATGEHAWCYLSHQSPEEVYLIKFYDSDALVRKGQGQDEIALLCPHSAFYMPETEKIAARRSCELRVWCIW</sequence>
<dbReference type="PANTHER" id="PTHR34598:SF3">
    <property type="entry name" value="OXIDOREDUCTASE AN1597"/>
    <property type="match status" value="1"/>
</dbReference>
<dbReference type="AlphaFoldDB" id="A0A135UGU4"/>
<dbReference type="OrthoDB" id="412788at2759"/>
<evidence type="ECO:0000256" key="1">
    <source>
        <dbReference type="ARBA" id="ARBA00023604"/>
    </source>
</evidence>
<evidence type="ECO:0000313" key="3">
    <source>
        <dbReference type="Proteomes" id="UP000070121"/>
    </source>
</evidence>
<organism evidence="2 3">
    <name type="scientific">Colletotrichum salicis</name>
    <dbReference type="NCBI Taxonomy" id="1209931"/>
    <lineage>
        <taxon>Eukaryota</taxon>
        <taxon>Fungi</taxon>
        <taxon>Dikarya</taxon>
        <taxon>Ascomycota</taxon>
        <taxon>Pezizomycotina</taxon>
        <taxon>Sordariomycetes</taxon>
        <taxon>Hypocreomycetidae</taxon>
        <taxon>Glomerellales</taxon>
        <taxon>Glomerellaceae</taxon>
        <taxon>Colletotrichum</taxon>
        <taxon>Colletotrichum acutatum species complex</taxon>
    </lineage>
</organism>